<dbReference type="AlphaFoldDB" id="A0A2B7XZW3"/>
<evidence type="ECO:0000313" key="3">
    <source>
        <dbReference type="Proteomes" id="UP000224634"/>
    </source>
</evidence>
<gene>
    <name evidence="2" type="ORF">AJ80_05904</name>
</gene>
<keyword evidence="1" id="KW-0812">Transmembrane</keyword>
<evidence type="ECO:0000256" key="1">
    <source>
        <dbReference type="SAM" id="Phobius"/>
    </source>
</evidence>
<keyword evidence="1" id="KW-1133">Transmembrane helix</keyword>
<reference evidence="2 3" key="1">
    <citation type="submission" date="2017-10" db="EMBL/GenBank/DDBJ databases">
        <title>Comparative genomics in systemic dimorphic fungi from Ajellomycetaceae.</title>
        <authorList>
            <person name="Munoz J.F."/>
            <person name="Mcewen J.G."/>
            <person name="Clay O.K."/>
            <person name="Cuomo C.A."/>
        </authorList>
    </citation>
    <scope>NUCLEOTIDE SEQUENCE [LARGE SCALE GENOMIC DNA]</scope>
    <source>
        <strain evidence="2 3">UAMH7299</strain>
    </source>
</reference>
<comment type="caution">
    <text evidence="2">The sequence shown here is derived from an EMBL/GenBank/DDBJ whole genome shotgun (WGS) entry which is preliminary data.</text>
</comment>
<protein>
    <submittedName>
        <fullName evidence="2">Uncharacterized protein</fullName>
    </submittedName>
</protein>
<evidence type="ECO:0000313" key="2">
    <source>
        <dbReference type="EMBL" id="PGH14459.1"/>
    </source>
</evidence>
<proteinExistence type="predicted"/>
<keyword evidence="1" id="KW-0472">Membrane</keyword>
<dbReference type="EMBL" id="PDNA01000093">
    <property type="protein sequence ID" value="PGH14459.1"/>
    <property type="molecule type" value="Genomic_DNA"/>
</dbReference>
<dbReference type="Proteomes" id="UP000224634">
    <property type="component" value="Unassembled WGS sequence"/>
</dbReference>
<keyword evidence="3" id="KW-1185">Reference proteome</keyword>
<accession>A0A2B7XZW3</accession>
<sequence length="169" mass="18890">MKASVLPTTTNSDSSSRSRRWLQGNGLLLRALVLFTVLGFGVWIGTLLRKEPSSSTASVGLDFFNICNDHEEIKTTPLCQRLLQVTGSHLGSERKNWNHASIVDFVKLGKTVPTRLAAEVIRNNLLMKSPKPPKYILNALLLKRQNQWLARPTAAKPQQQPVQQTVCFK</sequence>
<feature type="transmembrane region" description="Helical" evidence="1">
    <location>
        <begin position="27"/>
        <end position="48"/>
    </location>
</feature>
<organism evidence="2 3">
    <name type="scientific">Polytolypa hystricis (strain UAMH7299)</name>
    <dbReference type="NCBI Taxonomy" id="1447883"/>
    <lineage>
        <taxon>Eukaryota</taxon>
        <taxon>Fungi</taxon>
        <taxon>Dikarya</taxon>
        <taxon>Ascomycota</taxon>
        <taxon>Pezizomycotina</taxon>
        <taxon>Eurotiomycetes</taxon>
        <taxon>Eurotiomycetidae</taxon>
        <taxon>Onygenales</taxon>
        <taxon>Onygenales incertae sedis</taxon>
        <taxon>Polytolypa</taxon>
    </lineage>
</organism>
<name>A0A2B7XZW3_POLH7</name>